<organism evidence="1 2">
    <name type="scientific">Melia azedarach</name>
    <name type="common">Chinaberry tree</name>
    <dbReference type="NCBI Taxonomy" id="155640"/>
    <lineage>
        <taxon>Eukaryota</taxon>
        <taxon>Viridiplantae</taxon>
        <taxon>Streptophyta</taxon>
        <taxon>Embryophyta</taxon>
        <taxon>Tracheophyta</taxon>
        <taxon>Spermatophyta</taxon>
        <taxon>Magnoliopsida</taxon>
        <taxon>eudicotyledons</taxon>
        <taxon>Gunneridae</taxon>
        <taxon>Pentapetalae</taxon>
        <taxon>rosids</taxon>
        <taxon>malvids</taxon>
        <taxon>Sapindales</taxon>
        <taxon>Meliaceae</taxon>
        <taxon>Melia</taxon>
    </lineage>
</organism>
<evidence type="ECO:0000313" key="2">
    <source>
        <dbReference type="Proteomes" id="UP001164539"/>
    </source>
</evidence>
<proteinExistence type="predicted"/>
<evidence type="ECO:0000313" key="1">
    <source>
        <dbReference type="EMBL" id="KAJ4725818.1"/>
    </source>
</evidence>
<reference evidence="1 2" key="1">
    <citation type="journal article" date="2023" name="Science">
        <title>Complex scaffold remodeling in plant triterpene biosynthesis.</title>
        <authorList>
            <person name="De La Pena R."/>
            <person name="Hodgson H."/>
            <person name="Liu J.C."/>
            <person name="Stephenson M.J."/>
            <person name="Martin A.C."/>
            <person name="Owen C."/>
            <person name="Harkess A."/>
            <person name="Leebens-Mack J."/>
            <person name="Jimenez L.E."/>
            <person name="Osbourn A."/>
            <person name="Sattely E.S."/>
        </authorList>
    </citation>
    <scope>NUCLEOTIDE SEQUENCE [LARGE SCALE GENOMIC DNA]</scope>
    <source>
        <strain evidence="2">cv. JPN11</strain>
        <tissue evidence="1">Leaf</tissue>
    </source>
</reference>
<gene>
    <name evidence="1" type="ORF">OWV82_004633</name>
</gene>
<comment type="caution">
    <text evidence="1">The sequence shown here is derived from an EMBL/GenBank/DDBJ whole genome shotgun (WGS) entry which is preliminary data.</text>
</comment>
<sequence>MPYVVEIQRQFPWTVILVKHKVYWMLKHGNFVVEQNPTKVGPIDKRIKALITEEMSKEENHSHWFLGYPAQSKFQRTNSIHHLEPSDYRLGKINGEWANPIIILHKNASTSASGLQFPSLEKTTGRLVSRNQKCDFCDSVNVEGSLGQSLRSGKHRQVKFDKVVETLKNESEMDAKQLNREIFHHQVKEYADVLEIFKVNKELFLKILQDPDDGVSPGQQISNRKVRLTKSGSFPVADMSRVRYLRPSTLERKQNETWAFPKVEKLVSSTQVSKPDAVRSPKGYNEKTAASLADQSAGSTIKHKTTFSSWGSSRLSNHQRWNRLVMGQPQRHKAENKTCHQREQKGEKQIKRRRVPPKSSFYMYSINIWKRDAQIFGKQHESRWFQQLHKVVMRLMVLIMVSATVS</sequence>
<accession>A0ACC1YRL5</accession>
<protein>
    <submittedName>
        <fullName evidence="1">Protein TRM32-like</fullName>
    </submittedName>
</protein>
<keyword evidence="2" id="KW-1185">Reference proteome</keyword>
<dbReference type="EMBL" id="CM051395">
    <property type="protein sequence ID" value="KAJ4725818.1"/>
    <property type="molecule type" value="Genomic_DNA"/>
</dbReference>
<dbReference type="Proteomes" id="UP001164539">
    <property type="component" value="Chromosome 2"/>
</dbReference>
<name>A0ACC1YRL5_MELAZ</name>